<comment type="subcellular location">
    <subcellularLocation>
        <location evidence="1">Nucleus</location>
    </subcellularLocation>
</comment>
<evidence type="ECO:0000256" key="1">
    <source>
        <dbReference type="ARBA" id="ARBA00004123"/>
    </source>
</evidence>
<evidence type="ECO:0000256" key="5">
    <source>
        <dbReference type="ARBA" id="ARBA00023125"/>
    </source>
</evidence>
<dbReference type="Gene3D" id="3.40.50.300">
    <property type="entry name" value="P-loop containing nucleotide triphosphate hydrolases"/>
    <property type="match status" value="1"/>
</dbReference>
<dbReference type="Pfam" id="PF13191">
    <property type="entry name" value="AAA_16"/>
    <property type="match status" value="1"/>
</dbReference>
<dbReference type="EMBL" id="MTYJ01000056">
    <property type="protein sequence ID" value="OQV17828.1"/>
    <property type="molecule type" value="Genomic_DNA"/>
</dbReference>
<name>A0A1W0WRJ6_HYPEX</name>
<dbReference type="Pfam" id="PF14629">
    <property type="entry name" value="ORC4_C"/>
    <property type="match status" value="1"/>
</dbReference>
<keyword evidence="4" id="KW-0235">DNA replication</keyword>
<evidence type="ECO:0000256" key="4">
    <source>
        <dbReference type="ARBA" id="ARBA00022705"/>
    </source>
</evidence>
<keyword evidence="6" id="KW-0539">Nucleus</keyword>
<dbReference type="GO" id="GO:0005664">
    <property type="term" value="C:nuclear origin of replication recognition complex"/>
    <property type="evidence" value="ECO:0007669"/>
    <property type="project" value="TreeGrafter"/>
</dbReference>
<dbReference type="InterPro" id="IPR041664">
    <property type="entry name" value="AAA_16"/>
</dbReference>
<dbReference type="InterPro" id="IPR032705">
    <property type="entry name" value="ORC4_C"/>
</dbReference>
<evidence type="ECO:0000259" key="8">
    <source>
        <dbReference type="Pfam" id="PF14629"/>
    </source>
</evidence>
<evidence type="ECO:0000256" key="2">
    <source>
        <dbReference type="ARBA" id="ARBA00005334"/>
    </source>
</evidence>
<dbReference type="GO" id="GO:0003688">
    <property type="term" value="F:DNA replication origin binding"/>
    <property type="evidence" value="ECO:0007669"/>
    <property type="project" value="TreeGrafter"/>
</dbReference>
<protein>
    <recommendedName>
        <fullName evidence="3">Origin recognition complex subunit 4</fullName>
    </recommendedName>
</protein>
<dbReference type="GO" id="GO:0006270">
    <property type="term" value="P:DNA replication initiation"/>
    <property type="evidence" value="ECO:0007669"/>
    <property type="project" value="TreeGrafter"/>
</dbReference>
<evidence type="ECO:0000313" key="10">
    <source>
        <dbReference type="Proteomes" id="UP000192578"/>
    </source>
</evidence>
<reference evidence="10" key="1">
    <citation type="submission" date="2017-01" db="EMBL/GenBank/DDBJ databases">
        <title>Comparative genomics of anhydrobiosis in the tardigrade Hypsibius dujardini.</title>
        <authorList>
            <person name="Yoshida Y."/>
            <person name="Koutsovoulos G."/>
            <person name="Laetsch D."/>
            <person name="Stevens L."/>
            <person name="Kumar S."/>
            <person name="Horikawa D."/>
            <person name="Ishino K."/>
            <person name="Komine S."/>
            <person name="Tomita M."/>
            <person name="Blaxter M."/>
            <person name="Arakawa K."/>
        </authorList>
    </citation>
    <scope>NUCLEOTIDE SEQUENCE [LARGE SCALE GENOMIC DNA]</scope>
    <source>
        <strain evidence="10">Z151</strain>
    </source>
</reference>
<organism evidence="9 10">
    <name type="scientific">Hypsibius exemplaris</name>
    <name type="common">Freshwater tardigrade</name>
    <dbReference type="NCBI Taxonomy" id="2072580"/>
    <lineage>
        <taxon>Eukaryota</taxon>
        <taxon>Metazoa</taxon>
        <taxon>Ecdysozoa</taxon>
        <taxon>Tardigrada</taxon>
        <taxon>Eutardigrada</taxon>
        <taxon>Parachela</taxon>
        <taxon>Hypsibioidea</taxon>
        <taxon>Hypsibiidae</taxon>
        <taxon>Hypsibius</taxon>
    </lineage>
</organism>
<dbReference type="PANTHER" id="PTHR12087">
    <property type="entry name" value="ORIGIN RECOGNITION COMPLEX SUBUNIT 4"/>
    <property type="match status" value="1"/>
</dbReference>
<evidence type="ECO:0000256" key="6">
    <source>
        <dbReference type="ARBA" id="ARBA00023242"/>
    </source>
</evidence>
<dbReference type="PANTHER" id="PTHR12087:SF0">
    <property type="entry name" value="ORIGIN RECOGNITION COMPLEX SUBUNIT 4"/>
    <property type="match status" value="1"/>
</dbReference>
<gene>
    <name evidence="9" type="ORF">BV898_08122</name>
</gene>
<evidence type="ECO:0000259" key="7">
    <source>
        <dbReference type="Pfam" id="PF13191"/>
    </source>
</evidence>
<keyword evidence="5" id="KW-0238">DNA-binding</keyword>
<comment type="caution">
    <text evidence="9">The sequence shown here is derived from an EMBL/GenBank/DDBJ whole genome shotgun (WGS) entry which is preliminary data.</text>
</comment>
<feature type="domain" description="Origin recognition complex subunit 4 C-terminal" evidence="8">
    <location>
        <begin position="236"/>
        <end position="393"/>
    </location>
</feature>
<dbReference type="SUPFAM" id="SSF52540">
    <property type="entry name" value="P-loop containing nucleoside triphosphate hydrolases"/>
    <property type="match status" value="1"/>
</dbReference>
<comment type="similarity">
    <text evidence="2">Belongs to the ORC4 family.</text>
</comment>
<accession>A0A1W0WRJ6</accession>
<evidence type="ECO:0000256" key="3">
    <source>
        <dbReference type="ARBA" id="ARBA00019083"/>
    </source>
</evidence>
<keyword evidence="10" id="KW-1185">Reference proteome</keyword>
<feature type="domain" description="Orc1-like AAA ATPase" evidence="7">
    <location>
        <begin position="22"/>
        <end position="171"/>
    </location>
</feature>
<dbReference type="Proteomes" id="UP000192578">
    <property type="component" value="Unassembled WGS sequence"/>
</dbReference>
<dbReference type="AlphaFoldDB" id="A0A1W0WRJ6"/>
<evidence type="ECO:0000313" key="9">
    <source>
        <dbReference type="EMBL" id="OQV17828.1"/>
    </source>
</evidence>
<dbReference type="InterPro" id="IPR016527">
    <property type="entry name" value="ORC4"/>
</dbReference>
<sequence>MPPKKQFSPDFCPLPSIQKHVKEVDLILESVILNHLSESIILCGPSGCGKSVIVHEALLPYSTDKKLQAAHQIVHIDGATHCELGACVDAILSQLQPNKIRLRPNGSVVGTAAEKLKELTDALAGVSTRTGKKAVVFVIDQLENFVEQKNQLLLYSLFDSAREQDLPICVIGLSTVLDVLEKMEKRVKSRFSQRVMTVVGNLFADVEDFSTAVRFMLERRLPDWPENVPDIAAIVLEPACIALVNRLFESRKDWQAVNMLVEIIAAARDPNLVDVPEPATFYGRVSDFFFADPTQRLIRDLPHLHLTLLLCCFEFVDTQQEDTFNYVMIQELYATSTRQKTRSVKFGETFVRGAFFELVDYGLLRPTTTKPRNEPQRYHSLSLGVSKYQLRGALKESDLGSLPTDLRQWCEAHM</sequence>
<dbReference type="OrthoDB" id="343623at2759"/>
<dbReference type="InterPro" id="IPR027417">
    <property type="entry name" value="P-loop_NTPase"/>
</dbReference>
<proteinExistence type="inferred from homology"/>